<dbReference type="GO" id="GO:0008270">
    <property type="term" value="F:zinc ion binding"/>
    <property type="evidence" value="ECO:0007669"/>
    <property type="project" value="InterPro"/>
</dbReference>
<dbReference type="PROSITE" id="PS00463">
    <property type="entry name" value="ZN2_CY6_FUNGAL_1"/>
    <property type="match status" value="1"/>
</dbReference>
<dbReference type="GO" id="GO:0045944">
    <property type="term" value="P:positive regulation of transcription by RNA polymerase II"/>
    <property type="evidence" value="ECO:0007669"/>
    <property type="project" value="TreeGrafter"/>
</dbReference>
<reference evidence="5 6" key="1">
    <citation type="journal article" date="2018" name="Front. Microbiol.">
        <title>Genome-Wide Analysis of Corynespora cassiicola Leaf Fall Disease Putative Effectors.</title>
        <authorList>
            <person name="Lopez D."/>
            <person name="Ribeiro S."/>
            <person name="Label P."/>
            <person name="Fumanal B."/>
            <person name="Venisse J.S."/>
            <person name="Kohler A."/>
            <person name="de Oliveira R.R."/>
            <person name="Labutti K."/>
            <person name="Lipzen A."/>
            <person name="Lail K."/>
            <person name="Bauer D."/>
            <person name="Ohm R.A."/>
            <person name="Barry K.W."/>
            <person name="Spatafora J."/>
            <person name="Grigoriev I.V."/>
            <person name="Martin F.M."/>
            <person name="Pujade-Renaud V."/>
        </authorList>
    </citation>
    <scope>NUCLEOTIDE SEQUENCE [LARGE SCALE GENOMIC DNA]</scope>
    <source>
        <strain evidence="5 6">Philippines</strain>
    </source>
</reference>
<proteinExistence type="predicted"/>
<evidence type="ECO:0000313" key="5">
    <source>
        <dbReference type="EMBL" id="PSN59956.1"/>
    </source>
</evidence>
<evidence type="ECO:0000256" key="2">
    <source>
        <dbReference type="ARBA" id="ARBA00023242"/>
    </source>
</evidence>
<protein>
    <recommendedName>
        <fullName evidence="4">Zn(2)-C6 fungal-type domain-containing protein</fullName>
    </recommendedName>
</protein>
<name>A0A2T2N3W8_CORCC</name>
<gene>
    <name evidence="5" type="ORF">BS50DRAFT_640399</name>
</gene>
<keyword evidence="2" id="KW-0539">Nucleus</keyword>
<dbReference type="Pfam" id="PF00172">
    <property type="entry name" value="Zn_clus"/>
    <property type="match status" value="1"/>
</dbReference>
<dbReference type="AlphaFoldDB" id="A0A2T2N3W8"/>
<feature type="domain" description="Zn(2)-C6 fungal-type" evidence="4">
    <location>
        <begin position="22"/>
        <end position="51"/>
    </location>
</feature>
<dbReference type="PROSITE" id="PS50048">
    <property type="entry name" value="ZN2_CY6_FUNGAL_2"/>
    <property type="match status" value="1"/>
</dbReference>
<evidence type="ECO:0000313" key="6">
    <source>
        <dbReference type="Proteomes" id="UP000240883"/>
    </source>
</evidence>
<organism evidence="5 6">
    <name type="scientific">Corynespora cassiicola Philippines</name>
    <dbReference type="NCBI Taxonomy" id="1448308"/>
    <lineage>
        <taxon>Eukaryota</taxon>
        <taxon>Fungi</taxon>
        <taxon>Dikarya</taxon>
        <taxon>Ascomycota</taxon>
        <taxon>Pezizomycotina</taxon>
        <taxon>Dothideomycetes</taxon>
        <taxon>Pleosporomycetidae</taxon>
        <taxon>Pleosporales</taxon>
        <taxon>Corynesporascaceae</taxon>
        <taxon>Corynespora</taxon>
    </lineage>
</organism>
<accession>A0A2T2N3W8</accession>
<dbReference type="InterPro" id="IPR001138">
    <property type="entry name" value="Zn2Cys6_DnaBD"/>
</dbReference>
<dbReference type="GO" id="GO:0000976">
    <property type="term" value="F:transcription cis-regulatory region binding"/>
    <property type="evidence" value="ECO:0007669"/>
    <property type="project" value="TreeGrafter"/>
</dbReference>
<dbReference type="SUPFAM" id="SSF57701">
    <property type="entry name" value="Zn2/Cys6 DNA-binding domain"/>
    <property type="match status" value="1"/>
</dbReference>
<dbReference type="InterPro" id="IPR021858">
    <property type="entry name" value="Fun_TF"/>
</dbReference>
<evidence type="ECO:0000259" key="4">
    <source>
        <dbReference type="PROSITE" id="PS50048"/>
    </source>
</evidence>
<dbReference type="PANTHER" id="PTHR37534:SF17">
    <property type="entry name" value="ZN(2)-C6 FUNGAL-TYPE DOMAIN-CONTAINING PROTEIN"/>
    <property type="match status" value="1"/>
</dbReference>
<dbReference type="STRING" id="1448308.A0A2T2N3W8"/>
<dbReference type="PANTHER" id="PTHR37534">
    <property type="entry name" value="TRANSCRIPTIONAL ACTIVATOR PROTEIN UGA3"/>
    <property type="match status" value="1"/>
</dbReference>
<feature type="region of interest" description="Disordered" evidence="3">
    <location>
        <begin position="1"/>
        <end position="22"/>
    </location>
</feature>
<dbReference type="EMBL" id="KZ678151">
    <property type="protein sequence ID" value="PSN59956.1"/>
    <property type="molecule type" value="Genomic_DNA"/>
</dbReference>
<keyword evidence="6" id="KW-1185">Reference proteome</keyword>
<dbReference type="InterPro" id="IPR036864">
    <property type="entry name" value="Zn2-C6_fun-type_DNA-bd_sf"/>
</dbReference>
<dbReference type="CDD" id="cd00067">
    <property type="entry name" value="GAL4"/>
    <property type="match status" value="1"/>
</dbReference>
<dbReference type="SMART" id="SM00066">
    <property type="entry name" value="GAL4"/>
    <property type="match status" value="1"/>
</dbReference>
<dbReference type="GO" id="GO:0005634">
    <property type="term" value="C:nucleus"/>
    <property type="evidence" value="ECO:0007669"/>
    <property type="project" value="UniProtKB-SubCell"/>
</dbReference>
<sequence length="499" mass="55806">MPPKINKSKSDESSKPTPKDKGCFQCSRRRIICDKGAPSCNKCIKKGIECSGPERIRFTAGVARRGKFKDCKIPDVPREGEQQALPTTITFPQVRWYSDKVKKTKKRGGSGQKSKLKNSRAKEFDVVFDDSVPPMRAVAEEVPFQAAWNPIEAPFREDDVEEIPRSNDLTLAFHSTFQSILPWIAPLSSEARMLFSYFSDKVAPAMVVLDSVPNGYRDYILPMAFEDEVLRRAVGVVAAQHLSRERPELKSAAEAGRTAVISRLRKDSLSSSADKVFNQFTWATLVVLLVGETVTGSADYGFLVNMLVCLSKNSKPINANSDVANFLQAQANMFELLGFPLLGEDGGISVIQKKLDRWTEWLSREYSHVDTEDRCVVSMIGQCFISACQIYVRRAKAPDDHLPFLDPSHLVLQIMSCVSQIPPTTNGAHALVWACFIAGAEATDPLQRAFFADYMNAIYARTKFRNIPIAVESLRRIWAESSHKRWTQCLPELANVLVM</sequence>
<dbReference type="OrthoDB" id="5386330at2759"/>
<evidence type="ECO:0000256" key="3">
    <source>
        <dbReference type="SAM" id="MobiDB-lite"/>
    </source>
</evidence>
<dbReference type="Pfam" id="PF11951">
    <property type="entry name" value="Fungal_trans_2"/>
    <property type="match status" value="2"/>
</dbReference>
<dbReference type="Gene3D" id="4.10.240.10">
    <property type="entry name" value="Zn(2)-C6 fungal-type DNA-binding domain"/>
    <property type="match status" value="1"/>
</dbReference>
<comment type="subcellular location">
    <subcellularLocation>
        <location evidence="1">Nucleus</location>
    </subcellularLocation>
</comment>
<evidence type="ECO:0000256" key="1">
    <source>
        <dbReference type="ARBA" id="ARBA00004123"/>
    </source>
</evidence>
<dbReference type="Proteomes" id="UP000240883">
    <property type="component" value="Unassembled WGS sequence"/>
</dbReference>
<dbReference type="GO" id="GO:0000981">
    <property type="term" value="F:DNA-binding transcription factor activity, RNA polymerase II-specific"/>
    <property type="evidence" value="ECO:0007669"/>
    <property type="project" value="InterPro"/>
</dbReference>
<feature type="compositionally biased region" description="Basic and acidic residues" evidence="3">
    <location>
        <begin position="8"/>
        <end position="22"/>
    </location>
</feature>